<accession>A0A8J5XPE4</accession>
<gene>
    <name evidence="10" type="ORF">KFE25_008281</name>
</gene>
<dbReference type="EMBL" id="JAGTXO010000007">
    <property type="protein sequence ID" value="KAG8466902.1"/>
    <property type="molecule type" value="Genomic_DNA"/>
</dbReference>
<dbReference type="GO" id="GO:0045454">
    <property type="term" value="P:cell redox homeostasis"/>
    <property type="evidence" value="ECO:0007669"/>
    <property type="project" value="TreeGrafter"/>
</dbReference>
<organism evidence="10 11">
    <name type="scientific">Diacronema lutheri</name>
    <name type="common">Unicellular marine alga</name>
    <name type="synonym">Monochrysis lutheri</name>
    <dbReference type="NCBI Taxonomy" id="2081491"/>
    <lineage>
        <taxon>Eukaryota</taxon>
        <taxon>Haptista</taxon>
        <taxon>Haptophyta</taxon>
        <taxon>Pavlovophyceae</taxon>
        <taxon>Pavlovales</taxon>
        <taxon>Pavlovaceae</taxon>
        <taxon>Diacronema</taxon>
    </lineage>
</organism>
<evidence type="ECO:0000256" key="8">
    <source>
        <dbReference type="SAM" id="SignalP"/>
    </source>
</evidence>
<dbReference type="OrthoDB" id="1882547at2759"/>
<comment type="similarity">
    <text evidence="1 7">Belongs to the peroxiredoxin family. Prx5 subfamily.</text>
</comment>
<reference evidence="10" key="1">
    <citation type="submission" date="2021-05" db="EMBL/GenBank/DDBJ databases">
        <title>The genome of the haptophyte Pavlova lutheri (Diacronema luteri, Pavlovales) - a model for lipid biosynthesis in eukaryotic algae.</title>
        <authorList>
            <person name="Hulatt C.J."/>
            <person name="Posewitz M.C."/>
        </authorList>
    </citation>
    <scope>NUCLEOTIDE SEQUENCE</scope>
    <source>
        <strain evidence="10">NIVA-4/92</strain>
    </source>
</reference>
<sequence length="193" mass="19509">MKCAALVLSFLSAASAFSAQSRLLSARGGASSARMLAVGDSLPMTGEFMVIDSGPKPLPAKDVFAGKKVVLFGLPGAMTPTCSEKQLPGFISQAAAFKAKGVDTIACLSVNDPFVMAAWSKDKDPSGAVLMLADGGAAFTKAAGLSFDTGNFGGVRCVRCAMVVEDGKVTALGLEKGGAFDGASSAESMLKAL</sequence>
<dbReference type="SUPFAM" id="SSF52833">
    <property type="entry name" value="Thioredoxin-like"/>
    <property type="match status" value="1"/>
</dbReference>
<evidence type="ECO:0000256" key="6">
    <source>
        <dbReference type="PIRSR" id="PIRSR637944-1"/>
    </source>
</evidence>
<dbReference type="PANTHER" id="PTHR10430">
    <property type="entry name" value="PEROXIREDOXIN"/>
    <property type="match status" value="1"/>
</dbReference>
<keyword evidence="4 7" id="KW-0560">Oxidoreductase</keyword>
<proteinExistence type="inferred from homology"/>
<evidence type="ECO:0000256" key="4">
    <source>
        <dbReference type="ARBA" id="ARBA00023002"/>
    </source>
</evidence>
<dbReference type="InterPro" id="IPR013766">
    <property type="entry name" value="Thioredoxin_domain"/>
</dbReference>
<keyword evidence="2 7" id="KW-0575">Peroxidase</keyword>
<feature type="domain" description="Thioredoxin" evidence="9">
    <location>
        <begin position="36"/>
        <end position="193"/>
    </location>
</feature>
<dbReference type="CDD" id="cd03013">
    <property type="entry name" value="PRX5_like"/>
    <property type="match status" value="1"/>
</dbReference>
<feature type="active site" description="Cysteine sulfenic acid (-SOH) intermediate" evidence="6">
    <location>
        <position position="82"/>
    </location>
</feature>
<dbReference type="InterPro" id="IPR037944">
    <property type="entry name" value="PRX5-like"/>
</dbReference>
<dbReference type="Gene3D" id="3.40.30.10">
    <property type="entry name" value="Glutaredoxin"/>
    <property type="match status" value="1"/>
</dbReference>
<evidence type="ECO:0000313" key="10">
    <source>
        <dbReference type="EMBL" id="KAG8466902.1"/>
    </source>
</evidence>
<dbReference type="Proteomes" id="UP000751190">
    <property type="component" value="Unassembled WGS sequence"/>
</dbReference>
<dbReference type="OMA" id="WASKHET"/>
<protein>
    <recommendedName>
        <fullName evidence="9">Thioredoxin domain-containing protein</fullName>
    </recommendedName>
</protein>
<evidence type="ECO:0000256" key="5">
    <source>
        <dbReference type="ARBA" id="ARBA00023284"/>
    </source>
</evidence>
<evidence type="ECO:0000256" key="2">
    <source>
        <dbReference type="ARBA" id="ARBA00022559"/>
    </source>
</evidence>
<keyword evidence="5 7" id="KW-0676">Redox-active center</keyword>
<dbReference type="GO" id="GO:0034599">
    <property type="term" value="P:cellular response to oxidative stress"/>
    <property type="evidence" value="ECO:0007669"/>
    <property type="project" value="InterPro"/>
</dbReference>
<evidence type="ECO:0000256" key="7">
    <source>
        <dbReference type="RuleBase" id="RU366011"/>
    </source>
</evidence>
<keyword evidence="3 7" id="KW-0049">Antioxidant</keyword>
<dbReference type="PANTHER" id="PTHR10430:SF16">
    <property type="entry name" value="PEROXIREDOXIN-5, MITOCHONDRIAL"/>
    <property type="match status" value="1"/>
</dbReference>
<evidence type="ECO:0000256" key="3">
    <source>
        <dbReference type="ARBA" id="ARBA00022862"/>
    </source>
</evidence>
<dbReference type="FunFam" id="3.40.30.10:FF:000020">
    <property type="entry name" value="Peroxiredoxin"/>
    <property type="match status" value="1"/>
</dbReference>
<name>A0A8J5XPE4_DIALT</name>
<dbReference type="GO" id="GO:0005737">
    <property type="term" value="C:cytoplasm"/>
    <property type="evidence" value="ECO:0007669"/>
    <property type="project" value="TreeGrafter"/>
</dbReference>
<feature type="chain" id="PRO_5035252692" description="Thioredoxin domain-containing protein" evidence="8">
    <location>
        <begin position="17"/>
        <end position="193"/>
    </location>
</feature>
<dbReference type="InterPro" id="IPR013740">
    <property type="entry name" value="Redoxin"/>
</dbReference>
<comment type="caution">
    <text evidence="10">The sequence shown here is derived from an EMBL/GenBank/DDBJ whole genome shotgun (WGS) entry which is preliminary data.</text>
</comment>
<dbReference type="GO" id="GO:0042744">
    <property type="term" value="P:hydrogen peroxide catabolic process"/>
    <property type="evidence" value="ECO:0007669"/>
    <property type="project" value="TreeGrafter"/>
</dbReference>
<evidence type="ECO:0000256" key="1">
    <source>
        <dbReference type="ARBA" id="ARBA00010505"/>
    </source>
</evidence>
<keyword evidence="11" id="KW-1185">Reference proteome</keyword>
<dbReference type="PROSITE" id="PS51352">
    <property type="entry name" value="THIOREDOXIN_2"/>
    <property type="match status" value="1"/>
</dbReference>
<dbReference type="AlphaFoldDB" id="A0A8J5XPE4"/>
<keyword evidence="8" id="KW-0732">Signal</keyword>
<evidence type="ECO:0000313" key="11">
    <source>
        <dbReference type="Proteomes" id="UP000751190"/>
    </source>
</evidence>
<dbReference type="InterPro" id="IPR036249">
    <property type="entry name" value="Thioredoxin-like_sf"/>
</dbReference>
<comment type="function">
    <text evidence="7">Thiol-specific peroxidase that catalyzes the reduction of hydrogen peroxide and organic hydroperoxides to water and alcohols, respectively. Plays a role in cell protection against oxidative stress by detoxifying peroxides.</text>
</comment>
<dbReference type="Pfam" id="PF08534">
    <property type="entry name" value="Redoxin"/>
    <property type="match status" value="1"/>
</dbReference>
<dbReference type="GO" id="GO:0008379">
    <property type="term" value="F:thioredoxin peroxidase activity"/>
    <property type="evidence" value="ECO:0007669"/>
    <property type="project" value="InterPro"/>
</dbReference>
<feature type="signal peptide" evidence="8">
    <location>
        <begin position="1"/>
        <end position="16"/>
    </location>
</feature>
<evidence type="ECO:0000259" key="9">
    <source>
        <dbReference type="PROSITE" id="PS51352"/>
    </source>
</evidence>